<comment type="caution">
    <text evidence="3">The sequence shown here is derived from an EMBL/GenBank/DDBJ whole genome shotgun (WGS) entry which is preliminary data.</text>
</comment>
<proteinExistence type="predicted"/>
<sequence>MKYWEVSHKEALKRSVEAKRSNDIQEDLVATENKKIDLNLMFQNPNSCPDDISRRFLMKQKEEIYEKYNKPPTSRVQAKSSKSVTDHSSEPSSRVHTSDSEPMRDETNDSEKDDDDNDENEDDEDDDLPTQTEFLGLDDFSQSV</sequence>
<reference evidence="3 4" key="1">
    <citation type="submission" date="2019-05" db="EMBL/GenBank/DDBJ databases">
        <title>Emergence of the Ug99 lineage of the wheat stem rust pathogen through somatic hybridization.</title>
        <authorList>
            <person name="Li F."/>
            <person name="Upadhyaya N.M."/>
            <person name="Sperschneider J."/>
            <person name="Matny O."/>
            <person name="Nguyen-Phuc H."/>
            <person name="Mago R."/>
            <person name="Raley C."/>
            <person name="Miller M.E."/>
            <person name="Silverstein K.A.T."/>
            <person name="Henningsen E."/>
            <person name="Hirsch C.D."/>
            <person name="Visser B."/>
            <person name="Pretorius Z.A."/>
            <person name="Steffenson B.J."/>
            <person name="Schwessinger B."/>
            <person name="Dodds P.N."/>
            <person name="Figueroa M."/>
        </authorList>
    </citation>
    <scope>NUCLEOTIDE SEQUENCE [LARGE SCALE GENOMIC DNA]</scope>
    <source>
        <strain evidence="3 4">Ug99</strain>
    </source>
</reference>
<protein>
    <recommendedName>
        <fullName evidence="2">No apical meristem-associated C-terminal domain-containing protein</fullName>
    </recommendedName>
</protein>
<dbReference type="Proteomes" id="UP000325313">
    <property type="component" value="Unassembled WGS sequence"/>
</dbReference>
<feature type="domain" description="No apical meristem-associated C-terminal" evidence="2">
    <location>
        <begin position="1"/>
        <end position="64"/>
    </location>
</feature>
<evidence type="ECO:0000313" key="4">
    <source>
        <dbReference type="Proteomes" id="UP000325313"/>
    </source>
</evidence>
<feature type="compositionally biased region" description="Polar residues" evidence="1">
    <location>
        <begin position="71"/>
        <end position="83"/>
    </location>
</feature>
<dbReference type="AlphaFoldDB" id="A0A5B0SD12"/>
<organism evidence="3 4">
    <name type="scientific">Puccinia graminis f. sp. tritici</name>
    <dbReference type="NCBI Taxonomy" id="56615"/>
    <lineage>
        <taxon>Eukaryota</taxon>
        <taxon>Fungi</taxon>
        <taxon>Dikarya</taxon>
        <taxon>Basidiomycota</taxon>
        <taxon>Pucciniomycotina</taxon>
        <taxon>Pucciniomycetes</taxon>
        <taxon>Pucciniales</taxon>
        <taxon>Pucciniaceae</taxon>
        <taxon>Puccinia</taxon>
    </lineage>
</organism>
<accession>A0A5B0SD12</accession>
<dbReference type="InterPro" id="IPR029466">
    <property type="entry name" value="NAM-associated_C"/>
</dbReference>
<evidence type="ECO:0000313" key="3">
    <source>
        <dbReference type="EMBL" id="KAA1135710.1"/>
    </source>
</evidence>
<dbReference type="Pfam" id="PF14303">
    <property type="entry name" value="NAM-associated"/>
    <property type="match status" value="1"/>
</dbReference>
<evidence type="ECO:0000256" key="1">
    <source>
        <dbReference type="SAM" id="MobiDB-lite"/>
    </source>
</evidence>
<feature type="region of interest" description="Disordered" evidence="1">
    <location>
        <begin position="65"/>
        <end position="144"/>
    </location>
</feature>
<evidence type="ECO:0000259" key="2">
    <source>
        <dbReference type="Pfam" id="PF14303"/>
    </source>
</evidence>
<feature type="compositionally biased region" description="Basic and acidic residues" evidence="1">
    <location>
        <begin position="96"/>
        <end position="110"/>
    </location>
</feature>
<feature type="compositionally biased region" description="Acidic residues" evidence="1">
    <location>
        <begin position="111"/>
        <end position="128"/>
    </location>
</feature>
<dbReference type="EMBL" id="VDEP01000037">
    <property type="protein sequence ID" value="KAA1135710.1"/>
    <property type="molecule type" value="Genomic_DNA"/>
</dbReference>
<name>A0A5B0SD12_PUCGR</name>
<gene>
    <name evidence="3" type="ORF">PGTUg99_010302</name>
</gene>